<dbReference type="PANTHER" id="PTHR30238">
    <property type="entry name" value="MEMBRANE BOUND PREDICTED REDOX MODULATOR"/>
    <property type="match status" value="1"/>
</dbReference>
<dbReference type="EMBL" id="AMFJ01034065">
    <property type="protein sequence ID" value="EKD30418.1"/>
    <property type="molecule type" value="Genomic_DNA"/>
</dbReference>
<keyword evidence="3" id="KW-0812">Transmembrane</keyword>
<comment type="similarity">
    <text evidence="2">Belongs to the TerC family.</text>
</comment>
<evidence type="ECO:0000256" key="5">
    <source>
        <dbReference type="ARBA" id="ARBA00023136"/>
    </source>
</evidence>
<dbReference type="Pfam" id="PF03741">
    <property type="entry name" value="TerC"/>
    <property type="match status" value="1"/>
</dbReference>
<evidence type="ECO:0000313" key="6">
    <source>
        <dbReference type="EMBL" id="EKD30418.1"/>
    </source>
</evidence>
<evidence type="ECO:0000256" key="1">
    <source>
        <dbReference type="ARBA" id="ARBA00004141"/>
    </source>
</evidence>
<keyword evidence="4" id="KW-1133">Transmembrane helix</keyword>
<dbReference type="InterPro" id="IPR005496">
    <property type="entry name" value="Integral_membrane_TerC"/>
</dbReference>
<organism evidence="6">
    <name type="scientific">uncultured bacterium</name>
    <name type="common">gcode 4</name>
    <dbReference type="NCBI Taxonomy" id="1234023"/>
    <lineage>
        <taxon>Bacteria</taxon>
        <taxon>environmental samples</taxon>
    </lineage>
</organism>
<proteinExistence type="inferred from homology"/>
<gene>
    <name evidence="6" type="primary">terC</name>
    <name evidence="6" type="ORF">ACD_78C00065G0013</name>
</gene>
<evidence type="ECO:0000256" key="2">
    <source>
        <dbReference type="ARBA" id="ARBA00007511"/>
    </source>
</evidence>
<dbReference type="GO" id="GO:0016020">
    <property type="term" value="C:membrane"/>
    <property type="evidence" value="ECO:0007669"/>
    <property type="project" value="UniProtKB-SubCell"/>
</dbReference>
<dbReference type="PANTHER" id="PTHR30238:SF4">
    <property type="entry name" value="SLL1022 PROTEIN"/>
    <property type="match status" value="1"/>
</dbReference>
<name>K1YDT5_9BACT</name>
<dbReference type="AlphaFoldDB" id="K1YDT5"/>
<evidence type="ECO:0000256" key="3">
    <source>
        <dbReference type="ARBA" id="ARBA00022692"/>
    </source>
</evidence>
<sequence>MEHFYAQFLDLFTANGAIVLLNIILIDIVMSGDNAILIGMATRKLQGAERKKAIFFGIALATVFRIILAFFAVFLLSLVGVKFAGGLLLLYVVWKFYRELRMPDHEEHHIDAKKAGLIAAIWTIIIADFSMSLDNVLAVAGAAHENIAALGIGLVFSIALMAFASNLIAKYLDKYPGIQWVGLFVILFVAMEMILSGTHELDTKFLHYNILPFVLFILGGLFVVLHAKYIRPADERKLALYLQNHTLSILSVSIALLFVVLFFGDSIAVYIRSHASVFYSILFILFFSLLEVVSLVRMRQRK</sequence>
<reference evidence="6" key="1">
    <citation type="journal article" date="2012" name="Science">
        <title>Fermentation, hydrogen, and sulfur metabolism in multiple uncultivated bacterial phyla.</title>
        <authorList>
            <person name="Wrighton K.C."/>
            <person name="Thomas B.C."/>
            <person name="Sharon I."/>
            <person name="Miller C.S."/>
            <person name="Castelle C.J."/>
            <person name="VerBerkmoes N.C."/>
            <person name="Wilkins M.J."/>
            <person name="Hettich R.L."/>
            <person name="Lipton M.S."/>
            <person name="Williams K.H."/>
            <person name="Long P.E."/>
            <person name="Banfield J.F."/>
        </authorList>
    </citation>
    <scope>NUCLEOTIDE SEQUENCE [LARGE SCALE GENOMIC DNA]</scope>
</reference>
<evidence type="ECO:0000256" key="4">
    <source>
        <dbReference type="ARBA" id="ARBA00022989"/>
    </source>
</evidence>
<keyword evidence="5" id="KW-0472">Membrane</keyword>
<dbReference type="NCBIfam" id="TIGR03717">
    <property type="entry name" value="R_switched_YjbE"/>
    <property type="match status" value="1"/>
</dbReference>
<dbReference type="InterPro" id="IPR022301">
    <property type="entry name" value="Integral_membrane_YjbE"/>
</dbReference>
<comment type="subcellular location">
    <subcellularLocation>
        <location evidence="1">Membrane</location>
        <topology evidence="1">Multi-pass membrane protein</topology>
    </subcellularLocation>
</comment>
<protein>
    <submittedName>
        <fullName evidence="6">Integral membrane protein TerC</fullName>
    </submittedName>
</protein>
<comment type="caution">
    <text evidence="6">The sequence shown here is derived from an EMBL/GenBank/DDBJ whole genome shotgun (WGS) entry which is preliminary data.</text>
</comment>
<accession>K1YDT5</accession>